<dbReference type="Proteomes" id="UP000491168">
    <property type="component" value="Unassembled WGS sequence"/>
</dbReference>
<organism evidence="2 7">
    <name type="scientific">Bacteroides caccae</name>
    <dbReference type="NCBI Taxonomy" id="47678"/>
    <lineage>
        <taxon>Bacteria</taxon>
        <taxon>Pseudomonadati</taxon>
        <taxon>Bacteroidota</taxon>
        <taxon>Bacteroidia</taxon>
        <taxon>Bacteroidales</taxon>
        <taxon>Bacteroidaceae</taxon>
        <taxon>Bacteroides</taxon>
    </lineage>
</organism>
<reference evidence="5 8" key="2">
    <citation type="submission" date="2018-08" db="EMBL/GenBank/DDBJ databases">
        <title>A genome reference for cultivated species of the human gut microbiota.</title>
        <authorList>
            <person name="Zou Y."/>
            <person name="Xue W."/>
            <person name="Luo G."/>
        </authorList>
    </citation>
    <scope>NUCLEOTIDE SEQUENCE [LARGE SCALE GENOMIC DNA]</scope>
    <source>
        <strain evidence="5 8">AF24-29LB</strain>
    </source>
</reference>
<evidence type="ECO:0000313" key="2">
    <source>
        <dbReference type="EMBL" id="CUP42046.1"/>
    </source>
</evidence>
<dbReference type="Proteomes" id="UP000095725">
    <property type="component" value="Unassembled WGS sequence"/>
</dbReference>
<evidence type="ECO:0000313" key="3">
    <source>
        <dbReference type="EMBL" id="KAA5486922.1"/>
    </source>
</evidence>
<dbReference type="RefSeq" id="WP_005682067.1">
    <property type="nucleotide sequence ID" value="NZ_CABMOQ010000017.1"/>
</dbReference>
<dbReference type="EMBL" id="CZBL01000001">
    <property type="protein sequence ID" value="CUP42046.1"/>
    <property type="molecule type" value="Genomic_DNA"/>
</dbReference>
<dbReference type="EMBL" id="QRUO01000007">
    <property type="protein sequence ID" value="RGR71955.1"/>
    <property type="molecule type" value="Genomic_DNA"/>
</dbReference>
<evidence type="ECO:0000313" key="10">
    <source>
        <dbReference type="Proteomes" id="UP000491168"/>
    </source>
</evidence>
<name>A0A174N304_9BACE</name>
<evidence type="ECO:0000313" key="7">
    <source>
        <dbReference type="Proteomes" id="UP000095725"/>
    </source>
</evidence>
<dbReference type="GeneID" id="75112035"/>
<dbReference type="EMBL" id="CZAI01000001">
    <property type="protein sequence ID" value="CUO53916.1"/>
    <property type="molecule type" value="Genomic_DNA"/>
</dbReference>
<dbReference type="Proteomes" id="UP000095657">
    <property type="component" value="Unassembled WGS sequence"/>
</dbReference>
<proteinExistence type="predicted"/>
<dbReference type="EMBL" id="VVYF01000025">
    <property type="protein sequence ID" value="KAA5486922.1"/>
    <property type="molecule type" value="Genomic_DNA"/>
</dbReference>
<dbReference type="Proteomes" id="UP000284205">
    <property type="component" value="Unassembled WGS sequence"/>
</dbReference>
<evidence type="ECO:0000313" key="8">
    <source>
        <dbReference type="Proteomes" id="UP000284205"/>
    </source>
</evidence>
<dbReference type="EMBL" id="VVYD01000001">
    <property type="protein sequence ID" value="KAA5503778.1"/>
    <property type="molecule type" value="Genomic_DNA"/>
</dbReference>
<reference evidence="6 7" key="1">
    <citation type="submission" date="2015-09" db="EMBL/GenBank/DDBJ databases">
        <authorList>
            <consortium name="Pathogen Informatics"/>
        </authorList>
    </citation>
    <scope>NUCLEOTIDE SEQUENCE [LARGE SCALE GENOMIC DNA]</scope>
    <source>
        <strain evidence="1 6">2789STDY5834880</strain>
        <strain evidence="2 7">2789STDY5834946</strain>
    </source>
</reference>
<accession>A0A174N304</accession>
<evidence type="ECO:0000313" key="6">
    <source>
        <dbReference type="Proteomes" id="UP000095657"/>
    </source>
</evidence>
<dbReference type="STRING" id="47678.ERS852494_00133"/>
<sequence length="59" mass="6702">MRNLFFEERLDKSFFAERAYLLLKGIAGVPYDTLSLPVDAYGIAAVYMQAGDKLDINRN</sequence>
<reference evidence="9 10" key="3">
    <citation type="journal article" date="2019" name="Nat. Med.">
        <title>A library of human gut bacterial isolates paired with longitudinal multiomics data enables mechanistic microbiome research.</title>
        <authorList>
            <person name="Poyet M."/>
            <person name="Groussin M."/>
            <person name="Gibbons S.M."/>
            <person name="Avila-Pacheco J."/>
            <person name="Jiang X."/>
            <person name="Kearney S.M."/>
            <person name="Perrotta A.R."/>
            <person name="Berdy B."/>
            <person name="Zhao S."/>
            <person name="Lieberman T.D."/>
            <person name="Swanson P.K."/>
            <person name="Smith M."/>
            <person name="Roesemann S."/>
            <person name="Alexander J.E."/>
            <person name="Rich S.A."/>
            <person name="Livny J."/>
            <person name="Vlamakis H."/>
            <person name="Clish C."/>
            <person name="Bullock K."/>
            <person name="Deik A."/>
            <person name="Scott J."/>
            <person name="Pierce K.A."/>
            <person name="Xavier R.J."/>
            <person name="Alm E.J."/>
        </authorList>
    </citation>
    <scope>NUCLEOTIDE SEQUENCE [LARGE SCALE GENOMIC DNA]</scope>
    <source>
        <strain evidence="4 9">BIOML-A19</strain>
        <strain evidence="3 10">BIOML-A21</strain>
    </source>
</reference>
<evidence type="ECO:0000313" key="9">
    <source>
        <dbReference type="Proteomes" id="UP000368418"/>
    </source>
</evidence>
<evidence type="ECO:0000313" key="1">
    <source>
        <dbReference type="EMBL" id="CUO53916.1"/>
    </source>
</evidence>
<evidence type="ECO:0000313" key="4">
    <source>
        <dbReference type="EMBL" id="KAA5503778.1"/>
    </source>
</evidence>
<gene>
    <name evidence="5" type="ORF">DWY26_09065</name>
    <name evidence="1" type="ORF">ERS852494_00133</name>
    <name evidence="2" type="ORF">ERS852558_00167</name>
    <name evidence="4" type="ORF">F2Y31_00540</name>
    <name evidence="3" type="ORF">F2Y35_20425</name>
</gene>
<dbReference type="Proteomes" id="UP000368418">
    <property type="component" value="Unassembled WGS sequence"/>
</dbReference>
<dbReference type="AlphaFoldDB" id="A0A174N304"/>
<evidence type="ECO:0000313" key="5">
    <source>
        <dbReference type="EMBL" id="RGR71955.1"/>
    </source>
</evidence>
<protein>
    <submittedName>
        <fullName evidence="2">Uncharacterized protein</fullName>
    </submittedName>
</protein>